<dbReference type="EMBL" id="CP007790">
    <property type="protein sequence ID" value="AJK68741.1"/>
    <property type="molecule type" value="Genomic_DNA"/>
</dbReference>
<reference evidence="3 4" key="1">
    <citation type="submission" date="2014-05" db="EMBL/GenBank/DDBJ databases">
        <title>Complete genome sequence of Corynebacterium marinum DSM 44953.</title>
        <authorList>
            <person name="Schaffert L."/>
            <person name="Albersmeier A."/>
            <person name="Kalinowski J."/>
            <person name="Ruckert C."/>
        </authorList>
    </citation>
    <scope>NUCLEOTIDE SEQUENCE [LARGE SCALE GENOMIC DNA]</scope>
    <source>
        <strain evidence="3 4">DSM 44953</strain>
    </source>
</reference>
<accession>A0A0B6TVH7</accession>
<dbReference type="PANTHER" id="PTHR30336">
    <property type="entry name" value="INNER MEMBRANE PROTEIN, PROBABLE PERMEASE"/>
    <property type="match status" value="1"/>
</dbReference>
<keyword evidence="4" id="KW-1185">Reference proteome</keyword>
<evidence type="ECO:0000259" key="2">
    <source>
        <dbReference type="Pfam" id="PF02698"/>
    </source>
</evidence>
<dbReference type="RefSeq" id="WP_052491104.1">
    <property type="nucleotide sequence ID" value="NZ_CP007790.1"/>
</dbReference>
<dbReference type="STRING" id="1224162.B840_05645"/>
<name>A0A0B6TVH7_9CORY</name>
<organism evidence="3 4">
    <name type="scientific">Corynebacterium marinum DSM 44953</name>
    <dbReference type="NCBI Taxonomy" id="1224162"/>
    <lineage>
        <taxon>Bacteria</taxon>
        <taxon>Bacillati</taxon>
        <taxon>Actinomycetota</taxon>
        <taxon>Actinomycetes</taxon>
        <taxon>Mycobacteriales</taxon>
        <taxon>Corynebacteriaceae</taxon>
        <taxon>Corynebacterium</taxon>
    </lineage>
</organism>
<dbReference type="InterPro" id="IPR051599">
    <property type="entry name" value="Cell_Envelope_Assoc"/>
</dbReference>
<gene>
    <name evidence="3" type="ORF">B840_05645</name>
</gene>
<dbReference type="OrthoDB" id="3289889at2"/>
<evidence type="ECO:0000256" key="1">
    <source>
        <dbReference type="SAM" id="SignalP"/>
    </source>
</evidence>
<dbReference type="HOGENOM" id="CLU_958829_0_0_11"/>
<feature type="signal peptide" evidence="1">
    <location>
        <begin position="1"/>
        <end position="23"/>
    </location>
</feature>
<dbReference type="PANTHER" id="PTHR30336:SF20">
    <property type="entry name" value="DUF218 DOMAIN-CONTAINING PROTEIN"/>
    <property type="match status" value="1"/>
</dbReference>
<dbReference type="Proteomes" id="UP000031928">
    <property type="component" value="Chromosome"/>
</dbReference>
<dbReference type="Pfam" id="PF02698">
    <property type="entry name" value="DUF218"/>
    <property type="match status" value="1"/>
</dbReference>
<sequence>MRLRPLLAAVAAVALLPTAPAQAFTSSLSSFPVSSSIPGTEQIVLVDVPGYGPYFISPEVQGGGLNPAAATGEDLLSAAVFSADFEGNSAARDAALGALGSERRAQVQAALSALHSPVRQPSTVTADAPIVVLGNGLGTDGTVHPNLLNRLVAARDLALARPTATVVVSGGATPDGFVEAQVMRTWLVDNGVSAGRILVEDRANSTVTNARYSRELLPDTGAVIVVTSENHIHRAVVDFTLAFGTEVAGVGAPNDPPTEMPGLIWTYRDVVNWFLA</sequence>
<evidence type="ECO:0000313" key="4">
    <source>
        <dbReference type="Proteomes" id="UP000031928"/>
    </source>
</evidence>
<dbReference type="InterPro" id="IPR003848">
    <property type="entry name" value="DUF218"/>
</dbReference>
<dbReference type="KEGG" id="cmq:B840_05645"/>
<dbReference type="InterPro" id="IPR014729">
    <property type="entry name" value="Rossmann-like_a/b/a_fold"/>
</dbReference>
<feature type="chain" id="PRO_5002124942" evidence="1">
    <location>
        <begin position="24"/>
        <end position="276"/>
    </location>
</feature>
<dbReference type="GO" id="GO:0005886">
    <property type="term" value="C:plasma membrane"/>
    <property type="evidence" value="ECO:0007669"/>
    <property type="project" value="TreeGrafter"/>
</dbReference>
<keyword evidence="1" id="KW-0732">Signal</keyword>
<dbReference type="AlphaFoldDB" id="A0A0B6TVH7"/>
<protein>
    <submittedName>
        <fullName evidence="3">Putative secreted protein</fullName>
    </submittedName>
</protein>
<proteinExistence type="predicted"/>
<feature type="domain" description="DUF218" evidence="2">
    <location>
        <begin position="130"/>
        <end position="242"/>
    </location>
</feature>
<dbReference type="CDD" id="cd06259">
    <property type="entry name" value="YdcF-like"/>
    <property type="match status" value="1"/>
</dbReference>
<evidence type="ECO:0000313" key="3">
    <source>
        <dbReference type="EMBL" id="AJK68741.1"/>
    </source>
</evidence>
<dbReference type="Gene3D" id="3.40.50.620">
    <property type="entry name" value="HUPs"/>
    <property type="match status" value="1"/>
</dbReference>